<dbReference type="InterPro" id="IPR020899">
    <property type="entry name" value="Arg_repress_C"/>
</dbReference>
<comment type="subcellular location">
    <subcellularLocation>
        <location evidence="1 9">Cytoplasm</location>
    </subcellularLocation>
</comment>
<evidence type="ECO:0000256" key="1">
    <source>
        <dbReference type="ARBA" id="ARBA00004496"/>
    </source>
</evidence>
<sequence>MYLEIYSFGNKRRKPPLSNVEKMDKKQRRLRLICRLVETEEIDNQLLLQKRMKEQGEVVSQATLSRDLKEIGVQRICLEKGKHRYRVSQELIQEASNRQQSSPLGFSGIYGQISTAGAVIHTAPGQAQQLAKWIDGMKLLSLAGTIAGHDTVLLLMAPGSDPYRLLENLRIEIRHNLQ</sequence>
<dbReference type="Gene3D" id="1.10.10.10">
    <property type="entry name" value="Winged helix-like DNA-binding domain superfamily/Winged helix DNA-binding domain"/>
    <property type="match status" value="1"/>
</dbReference>
<dbReference type="PANTHER" id="PTHR34471:SF1">
    <property type="entry name" value="ARGININE REPRESSOR"/>
    <property type="match status" value="1"/>
</dbReference>
<dbReference type="PANTHER" id="PTHR34471">
    <property type="entry name" value="ARGININE REPRESSOR"/>
    <property type="match status" value="1"/>
</dbReference>
<dbReference type="SUPFAM" id="SSF46785">
    <property type="entry name" value="Winged helix' DNA-binding domain"/>
    <property type="match status" value="1"/>
</dbReference>
<keyword evidence="5 9" id="KW-0963">Cytoplasm</keyword>
<keyword evidence="13" id="KW-1185">Reference proteome</keyword>
<keyword evidence="9" id="KW-0055">Arginine biosynthesis</keyword>
<evidence type="ECO:0000259" key="10">
    <source>
        <dbReference type="Pfam" id="PF01316"/>
    </source>
</evidence>
<evidence type="ECO:0000313" key="13">
    <source>
        <dbReference type="Proteomes" id="UP000249300"/>
    </source>
</evidence>
<dbReference type="Pfam" id="PF01316">
    <property type="entry name" value="Arg_repressor"/>
    <property type="match status" value="1"/>
</dbReference>
<dbReference type="Gene3D" id="3.30.1360.40">
    <property type="match status" value="1"/>
</dbReference>
<evidence type="ECO:0000313" key="12">
    <source>
        <dbReference type="EMBL" id="SQH73603.1"/>
    </source>
</evidence>
<dbReference type="InterPro" id="IPR001669">
    <property type="entry name" value="Arg_repress"/>
</dbReference>
<evidence type="ECO:0000256" key="4">
    <source>
        <dbReference type="ARBA" id="ARBA00021148"/>
    </source>
</evidence>
<name>A0A2X4PP09_9PORP</name>
<dbReference type="GO" id="GO:0003700">
    <property type="term" value="F:DNA-binding transcription factor activity"/>
    <property type="evidence" value="ECO:0007669"/>
    <property type="project" value="UniProtKB-UniRule"/>
</dbReference>
<comment type="pathway">
    <text evidence="2 9">Amino-acid biosynthesis; L-arginine biosynthesis [regulation].</text>
</comment>
<dbReference type="Proteomes" id="UP000249300">
    <property type="component" value="Chromosome 1"/>
</dbReference>
<dbReference type="EMBL" id="LS483447">
    <property type="protein sequence ID" value="SQH73603.1"/>
    <property type="molecule type" value="Genomic_DNA"/>
</dbReference>
<proteinExistence type="inferred from homology"/>
<dbReference type="GO" id="GO:0003677">
    <property type="term" value="F:DNA binding"/>
    <property type="evidence" value="ECO:0007669"/>
    <property type="project" value="UniProtKB-KW"/>
</dbReference>
<dbReference type="KEGG" id="pcre:NCTC12858_01467"/>
<reference evidence="12 13" key="1">
    <citation type="submission" date="2018-06" db="EMBL/GenBank/DDBJ databases">
        <authorList>
            <consortium name="Pathogen Informatics"/>
            <person name="Doyle S."/>
        </authorList>
    </citation>
    <scope>NUCLEOTIDE SEQUENCE [LARGE SCALE GENOMIC DNA]</scope>
    <source>
        <strain evidence="12 13">NCTC12858</strain>
    </source>
</reference>
<protein>
    <recommendedName>
        <fullName evidence="4 9">Arginine repressor</fullName>
    </recommendedName>
</protein>
<keyword evidence="9" id="KW-0678">Repressor</keyword>
<keyword evidence="6 9" id="KW-0805">Transcription regulation</keyword>
<dbReference type="AlphaFoldDB" id="A0A2X4PP09"/>
<dbReference type="GO" id="GO:0051259">
    <property type="term" value="P:protein complex oligomerization"/>
    <property type="evidence" value="ECO:0007669"/>
    <property type="project" value="InterPro"/>
</dbReference>
<evidence type="ECO:0000256" key="8">
    <source>
        <dbReference type="ARBA" id="ARBA00023163"/>
    </source>
</evidence>
<dbReference type="SUPFAM" id="SSF55252">
    <property type="entry name" value="C-terminal domain of arginine repressor"/>
    <property type="match status" value="1"/>
</dbReference>
<feature type="domain" description="Arginine repressor DNA-binding" evidence="10">
    <location>
        <begin position="25"/>
        <end position="90"/>
    </location>
</feature>
<evidence type="ECO:0000256" key="6">
    <source>
        <dbReference type="ARBA" id="ARBA00023015"/>
    </source>
</evidence>
<dbReference type="InterPro" id="IPR036388">
    <property type="entry name" value="WH-like_DNA-bd_sf"/>
</dbReference>
<dbReference type="InterPro" id="IPR036390">
    <property type="entry name" value="WH_DNA-bd_sf"/>
</dbReference>
<evidence type="ECO:0000256" key="9">
    <source>
        <dbReference type="HAMAP-Rule" id="MF_00173"/>
    </source>
</evidence>
<dbReference type="Pfam" id="PF02863">
    <property type="entry name" value="Arg_repressor_C"/>
    <property type="match status" value="1"/>
</dbReference>
<comment type="similarity">
    <text evidence="3 9">Belongs to the ArgR family.</text>
</comment>
<evidence type="ECO:0000256" key="3">
    <source>
        <dbReference type="ARBA" id="ARBA00008316"/>
    </source>
</evidence>
<dbReference type="HAMAP" id="MF_00173">
    <property type="entry name" value="Arg_repressor"/>
    <property type="match status" value="1"/>
</dbReference>
<keyword evidence="7 9" id="KW-0238">DNA-binding</keyword>
<evidence type="ECO:0000256" key="5">
    <source>
        <dbReference type="ARBA" id="ARBA00022490"/>
    </source>
</evidence>
<feature type="domain" description="Arginine repressor C-terminal" evidence="11">
    <location>
        <begin position="118"/>
        <end position="169"/>
    </location>
</feature>
<dbReference type="PRINTS" id="PR01467">
    <property type="entry name" value="ARGREPRESSOR"/>
</dbReference>
<gene>
    <name evidence="9 12" type="primary">argR</name>
    <name evidence="12" type="ORF">NCTC12858_01467</name>
</gene>
<comment type="function">
    <text evidence="9">Regulates arginine biosynthesis genes.</text>
</comment>
<evidence type="ECO:0000259" key="11">
    <source>
        <dbReference type="Pfam" id="PF02863"/>
    </source>
</evidence>
<accession>A0A2X4PP09</accession>
<dbReference type="GO" id="GO:1900079">
    <property type="term" value="P:regulation of arginine biosynthetic process"/>
    <property type="evidence" value="ECO:0007669"/>
    <property type="project" value="UniProtKB-UniRule"/>
</dbReference>
<dbReference type="UniPathway" id="UPA00068"/>
<dbReference type="GO" id="GO:0005737">
    <property type="term" value="C:cytoplasm"/>
    <property type="evidence" value="ECO:0007669"/>
    <property type="project" value="UniProtKB-SubCell"/>
</dbReference>
<dbReference type="InterPro" id="IPR036251">
    <property type="entry name" value="Arg_repress_C_sf"/>
</dbReference>
<keyword evidence="9" id="KW-0028">Amino-acid biosynthesis</keyword>
<keyword evidence="8 9" id="KW-0804">Transcription</keyword>
<evidence type="ECO:0000256" key="2">
    <source>
        <dbReference type="ARBA" id="ARBA00005040"/>
    </source>
</evidence>
<dbReference type="GO" id="GO:0034618">
    <property type="term" value="F:arginine binding"/>
    <property type="evidence" value="ECO:0007669"/>
    <property type="project" value="InterPro"/>
</dbReference>
<dbReference type="GO" id="GO:0006526">
    <property type="term" value="P:L-arginine biosynthetic process"/>
    <property type="evidence" value="ECO:0007669"/>
    <property type="project" value="UniProtKB-UniPathway"/>
</dbReference>
<organism evidence="12 13">
    <name type="scientific">Porphyromonas crevioricanis</name>
    <dbReference type="NCBI Taxonomy" id="393921"/>
    <lineage>
        <taxon>Bacteria</taxon>
        <taxon>Pseudomonadati</taxon>
        <taxon>Bacteroidota</taxon>
        <taxon>Bacteroidia</taxon>
        <taxon>Bacteroidales</taxon>
        <taxon>Porphyromonadaceae</taxon>
        <taxon>Porphyromonas</taxon>
    </lineage>
</organism>
<evidence type="ECO:0000256" key="7">
    <source>
        <dbReference type="ARBA" id="ARBA00023125"/>
    </source>
</evidence>
<dbReference type="InterPro" id="IPR020900">
    <property type="entry name" value="Arg_repress_DNA-bd"/>
</dbReference>